<comment type="caution">
    <text evidence="5">The sequence shown here is derived from an EMBL/GenBank/DDBJ whole genome shotgun (WGS) entry which is preliminary data.</text>
</comment>
<reference evidence="5" key="1">
    <citation type="submission" date="2023-08" db="EMBL/GenBank/DDBJ databases">
        <authorList>
            <person name="Chen Y."/>
            <person name="Shah S."/>
            <person name="Dougan E. K."/>
            <person name="Thang M."/>
            <person name="Chan C."/>
        </authorList>
    </citation>
    <scope>NUCLEOTIDE SEQUENCE</scope>
</reference>
<sequence>MCIGRYDDWQHRISDPESKTWKGQDYYNPRIKDVTEGRLQKDLLERSVQPRLPWQDVACEVLGRAARDVARHCVERWNHARNINTIYEELPLALLRRKVAVCNDEMLRRPQQSWDGAWPPEKGPWQECRAQVVRSVGRWSAGSKTESSTHQAYCDLIQESKSFIYIENQFFCSGLEGDNIGIGNRVLEALYRRVVKAAEQREVFHVVVVLPLLPALEAPLCQANASQPVFRAGGPGALLLLGVGCAFLQPPRPAPEAAPATLGALGAIAAPAAAWAQLEGSAMFFTKRGDILAESEVIQNVRENPPFFAQWPPLVQIAVPVVILLAIAAAVPLLTGEMLDKETIRRAKRRKKQKKKLLKVLQRQAARAAALDAAEAEAQLEASQAGPGPAR</sequence>
<accession>A0AA36N826</accession>
<dbReference type="GO" id="GO:0004630">
    <property type="term" value="F:phospholipase D activity"/>
    <property type="evidence" value="ECO:0007669"/>
    <property type="project" value="UniProtKB-EC"/>
</dbReference>
<dbReference type="InterPro" id="IPR015679">
    <property type="entry name" value="PLipase_D_fam"/>
</dbReference>
<dbReference type="Gene3D" id="3.30.870.10">
    <property type="entry name" value="Endonuclease Chain A"/>
    <property type="match status" value="1"/>
</dbReference>
<dbReference type="PANTHER" id="PTHR18896:SF76">
    <property type="entry name" value="PHOSPHOLIPASE"/>
    <property type="match status" value="1"/>
</dbReference>
<keyword evidence="6" id="KW-1185">Reference proteome</keyword>
<evidence type="ECO:0000313" key="6">
    <source>
        <dbReference type="Proteomes" id="UP001178507"/>
    </source>
</evidence>
<protein>
    <submittedName>
        <fullName evidence="5">Uncharacterized protein</fullName>
    </submittedName>
</protein>
<dbReference type="PANTHER" id="PTHR18896">
    <property type="entry name" value="PHOSPHOLIPASE D"/>
    <property type="match status" value="1"/>
</dbReference>
<dbReference type="SUPFAM" id="SSF56024">
    <property type="entry name" value="Phospholipase D/nuclease"/>
    <property type="match status" value="1"/>
</dbReference>
<dbReference type="AlphaFoldDB" id="A0AA36N826"/>
<keyword evidence="4" id="KW-1133">Transmembrane helix</keyword>
<keyword evidence="2" id="KW-0677">Repeat</keyword>
<feature type="transmembrane region" description="Helical" evidence="4">
    <location>
        <begin position="317"/>
        <end position="339"/>
    </location>
</feature>
<dbReference type="Proteomes" id="UP001178507">
    <property type="component" value="Unassembled WGS sequence"/>
</dbReference>
<dbReference type="EMBL" id="CAUJNA010002413">
    <property type="protein sequence ID" value="CAJ1392788.1"/>
    <property type="molecule type" value="Genomic_DNA"/>
</dbReference>
<gene>
    <name evidence="5" type="ORF">EVOR1521_LOCUS17801</name>
</gene>
<keyword evidence="4" id="KW-0472">Membrane</keyword>
<keyword evidence="4" id="KW-0812">Transmembrane</keyword>
<dbReference type="GO" id="GO:0009395">
    <property type="term" value="P:phospholipid catabolic process"/>
    <property type="evidence" value="ECO:0007669"/>
    <property type="project" value="TreeGrafter"/>
</dbReference>
<evidence type="ECO:0000256" key="2">
    <source>
        <dbReference type="ARBA" id="ARBA00022737"/>
    </source>
</evidence>
<keyword evidence="3" id="KW-0443">Lipid metabolism</keyword>
<evidence type="ECO:0000256" key="4">
    <source>
        <dbReference type="SAM" id="Phobius"/>
    </source>
</evidence>
<evidence type="ECO:0000256" key="1">
    <source>
        <dbReference type="ARBA" id="ARBA00000798"/>
    </source>
</evidence>
<evidence type="ECO:0000313" key="5">
    <source>
        <dbReference type="EMBL" id="CAJ1392788.1"/>
    </source>
</evidence>
<name>A0AA36N826_9DINO</name>
<evidence type="ECO:0000256" key="3">
    <source>
        <dbReference type="ARBA" id="ARBA00023098"/>
    </source>
</evidence>
<dbReference type="GO" id="GO:0005886">
    <property type="term" value="C:plasma membrane"/>
    <property type="evidence" value="ECO:0007669"/>
    <property type="project" value="TreeGrafter"/>
</dbReference>
<comment type="catalytic activity">
    <reaction evidence="1">
        <text>a 1,2-diacyl-sn-glycero-3-phosphocholine + H2O = a 1,2-diacyl-sn-glycero-3-phosphate + choline + H(+)</text>
        <dbReference type="Rhea" id="RHEA:14445"/>
        <dbReference type="ChEBI" id="CHEBI:15354"/>
        <dbReference type="ChEBI" id="CHEBI:15377"/>
        <dbReference type="ChEBI" id="CHEBI:15378"/>
        <dbReference type="ChEBI" id="CHEBI:57643"/>
        <dbReference type="ChEBI" id="CHEBI:58608"/>
        <dbReference type="EC" id="3.1.4.4"/>
    </reaction>
</comment>
<proteinExistence type="predicted"/>
<organism evidence="5 6">
    <name type="scientific">Effrenium voratum</name>
    <dbReference type="NCBI Taxonomy" id="2562239"/>
    <lineage>
        <taxon>Eukaryota</taxon>
        <taxon>Sar</taxon>
        <taxon>Alveolata</taxon>
        <taxon>Dinophyceae</taxon>
        <taxon>Suessiales</taxon>
        <taxon>Symbiodiniaceae</taxon>
        <taxon>Effrenium</taxon>
    </lineage>
</organism>